<sequence>MKKSQGFTLIELMIVVAIIGVLAAVAIPAYQYQATRAKVSEALVIASATKTLVSEAYLVGGVATVASTAANYNTIPAVSKQTQYVSNIQVSNDGVITLTLTNNTNAGLISDVLGKTLVLTPNIDKAKLTGTSEGSIDWACATTTSTNAVAKGLVADLGTLPAEYAPSECR</sequence>
<reference evidence="5 6" key="1">
    <citation type="submission" date="2019-02" db="EMBL/GenBank/DDBJ databases">
        <title>The draft genome of Acinetobacter halotolerans strain JCM 31009.</title>
        <authorList>
            <person name="Qin J."/>
            <person name="Feng Y."/>
            <person name="Nemec A."/>
            <person name="Zong Z."/>
        </authorList>
    </citation>
    <scope>NUCLEOTIDE SEQUENCE [LARGE SCALE GENOMIC DNA]</scope>
    <source>
        <strain evidence="5 6">JCM 31009</strain>
    </source>
</reference>
<keyword evidence="4" id="KW-1133">Transmembrane helix</keyword>
<name>A0A4Q6XCV0_9GAMM</name>
<dbReference type="RefSeq" id="WP_130160860.1">
    <property type="nucleotide sequence ID" value="NZ_SGIM01000001.1"/>
</dbReference>
<proteinExistence type="inferred from homology"/>
<dbReference type="Gene3D" id="3.30.700.10">
    <property type="entry name" value="Glycoprotein, Type 4 Pilin"/>
    <property type="match status" value="1"/>
</dbReference>
<feature type="transmembrane region" description="Helical" evidence="4">
    <location>
        <begin position="12"/>
        <end position="30"/>
    </location>
</feature>
<keyword evidence="4" id="KW-0812">Transmembrane</keyword>
<comment type="similarity">
    <text evidence="1 3">Belongs to the N-Me-Phe pilin family.</text>
</comment>
<evidence type="ECO:0000256" key="2">
    <source>
        <dbReference type="ARBA" id="ARBA00022481"/>
    </source>
</evidence>
<evidence type="ECO:0000313" key="6">
    <source>
        <dbReference type="Proteomes" id="UP000292110"/>
    </source>
</evidence>
<accession>A0A4Q6XCV0</accession>
<dbReference type="InterPro" id="IPR045584">
    <property type="entry name" value="Pilin-like"/>
</dbReference>
<dbReference type="Pfam" id="PF00114">
    <property type="entry name" value="Pilin"/>
    <property type="match status" value="1"/>
</dbReference>
<dbReference type="Pfam" id="PF07963">
    <property type="entry name" value="N_methyl"/>
    <property type="match status" value="1"/>
</dbReference>
<comment type="caution">
    <text evidence="5">The sequence shown here is derived from an EMBL/GenBank/DDBJ whole genome shotgun (WGS) entry which is preliminary data.</text>
</comment>
<dbReference type="EMBL" id="SGIM01000001">
    <property type="protein sequence ID" value="RZF56919.1"/>
    <property type="molecule type" value="Genomic_DNA"/>
</dbReference>
<keyword evidence="3" id="KW-0281">Fimbrium</keyword>
<dbReference type="AlphaFoldDB" id="A0A4Q6XCV0"/>
<dbReference type="SUPFAM" id="SSF54523">
    <property type="entry name" value="Pili subunits"/>
    <property type="match status" value="1"/>
</dbReference>
<evidence type="ECO:0000256" key="4">
    <source>
        <dbReference type="SAM" id="Phobius"/>
    </source>
</evidence>
<dbReference type="GO" id="GO:0009289">
    <property type="term" value="C:pilus"/>
    <property type="evidence" value="ECO:0007669"/>
    <property type="project" value="InterPro"/>
</dbReference>
<dbReference type="PROSITE" id="PS00409">
    <property type="entry name" value="PROKAR_NTER_METHYL"/>
    <property type="match status" value="1"/>
</dbReference>
<dbReference type="InterPro" id="IPR001082">
    <property type="entry name" value="Pilin"/>
</dbReference>
<dbReference type="GO" id="GO:0007155">
    <property type="term" value="P:cell adhesion"/>
    <property type="evidence" value="ECO:0007669"/>
    <property type="project" value="InterPro"/>
</dbReference>
<keyword evidence="2" id="KW-0488">Methylation</keyword>
<evidence type="ECO:0000256" key="1">
    <source>
        <dbReference type="ARBA" id="ARBA00005233"/>
    </source>
</evidence>
<keyword evidence="6" id="KW-1185">Reference proteome</keyword>
<keyword evidence="4" id="KW-0472">Membrane</keyword>
<dbReference type="InterPro" id="IPR012902">
    <property type="entry name" value="N_methyl_site"/>
</dbReference>
<protein>
    <submittedName>
        <fullName evidence="5">Prepilin-type N-terminal cleavage/methylation domain-containing protein</fullName>
    </submittedName>
</protein>
<dbReference type="NCBIfam" id="TIGR02532">
    <property type="entry name" value="IV_pilin_GFxxxE"/>
    <property type="match status" value="1"/>
</dbReference>
<evidence type="ECO:0000256" key="3">
    <source>
        <dbReference type="RuleBase" id="RU000389"/>
    </source>
</evidence>
<gene>
    <name evidence="5" type="ORF">EXE30_01310</name>
</gene>
<evidence type="ECO:0000313" key="5">
    <source>
        <dbReference type="EMBL" id="RZF56919.1"/>
    </source>
</evidence>
<organism evidence="5 6">
    <name type="scientific">Acinetobacter halotolerans</name>
    <dbReference type="NCBI Taxonomy" id="1752076"/>
    <lineage>
        <taxon>Bacteria</taxon>
        <taxon>Pseudomonadati</taxon>
        <taxon>Pseudomonadota</taxon>
        <taxon>Gammaproteobacteria</taxon>
        <taxon>Moraxellales</taxon>
        <taxon>Moraxellaceae</taxon>
        <taxon>Acinetobacter</taxon>
    </lineage>
</organism>
<dbReference type="Proteomes" id="UP000292110">
    <property type="component" value="Unassembled WGS sequence"/>
</dbReference>